<feature type="compositionally biased region" description="Low complexity" evidence="1">
    <location>
        <begin position="432"/>
        <end position="444"/>
    </location>
</feature>
<dbReference type="GO" id="GO:0031123">
    <property type="term" value="P:RNA 3'-end processing"/>
    <property type="evidence" value="ECO:0007669"/>
    <property type="project" value="TreeGrafter"/>
</dbReference>
<evidence type="ECO:0000313" key="4">
    <source>
        <dbReference type="Proteomes" id="UP001419268"/>
    </source>
</evidence>
<dbReference type="PANTHER" id="PTHR12271:SF134">
    <property type="entry name" value="NUCLEOTIDYLTRANSFERASE FAMILY PROTEIN"/>
    <property type="match status" value="1"/>
</dbReference>
<dbReference type="PANTHER" id="PTHR12271">
    <property type="entry name" value="POLY A POLYMERASE CID PAP -RELATED"/>
    <property type="match status" value="1"/>
</dbReference>
<dbReference type="Gene3D" id="3.30.460.10">
    <property type="entry name" value="Beta Polymerase, domain 2"/>
    <property type="match status" value="1"/>
</dbReference>
<feature type="compositionally biased region" description="Polar residues" evidence="1">
    <location>
        <begin position="353"/>
        <end position="362"/>
    </location>
</feature>
<comment type="caution">
    <text evidence="3">The sequence shown here is derived from an EMBL/GenBank/DDBJ whole genome shotgun (WGS) entry which is preliminary data.</text>
</comment>
<organism evidence="3 4">
    <name type="scientific">Stephania cephalantha</name>
    <dbReference type="NCBI Taxonomy" id="152367"/>
    <lineage>
        <taxon>Eukaryota</taxon>
        <taxon>Viridiplantae</taxon>
        <taxon>Streptophyta</taxon>
        <taxon>Embryophyta</taxon>
        <taxon>Tracheophyta</taxon>
        <taxon>Spermatophyta</taxon>
        <taxon>Magnoliopsida</taxon>
        <taxon>Ranunculales</taxon>
        <taxon>Menispermaceae</taxon>
        <taxon>Menispermoideae</taxon>
        <taxon>Cissampelideae</taxon>
        <taxon>Stephania</taxon>
    </lineage>
</organism>
<name>A0AAP0JI57_9MAGN</name>
<dbReference type="Gene3D" id="1.10.1410.10">
    <property type="match status" value="1"/>
</dbReference>
<feature type="region of interest" description="Disordered" evidence="1">
    <location>
        <begin position="422"/>
        <end position="453"/>
    </location>
</feature>
<protein>
    <recommendedName>
        <fullName evidence="2">Poly(A) RNA polymerase mitochondrial-like central palm domain-containing protein</fullName>
    </recommendedName>
</protein>
<feature type="compositionally biased region" description="Polar residues" evidence="1">
    <location>
        <begin position="324"/>
        <end position="346"/>
    </location>
</feature>
<feature type="domain" description="Poly(A) RNA polymerase mitochondrial-like central palm" evidence="2">
    <location>
        <begin position="4"/>
        <end position="93"/>
    </location>
</feature>
<evidence type="ECO:0000313" key="3">
    <source>
        <dbReference type="EMBL" id="KAK9133801.1"/>
    </source>
</evidence>
<dbReference type="EMBL" id="JBBNAG010000005">
    <property type="protein sequence ID" value="KAK9133801.1"/>
    <property type="molecule type" value="Genomic_DNA"/>
</dbReference>
<dbReference type="CDD" id="cd05402">
    <property type="entry name" value="NT_PAP_TUTase"/>
    <property type="match status" value="1"/>
</dbReference>
<accession>A0AAP0JI57</accession>
<keyword evidence="4" id="KW-1185">Reference proteome</keyword>
<dbReference type="Pfam" id="PF22600">
    <property type="entry name" value="MTPAP-like_central"/>
    <property type="match status" value="1"/>
</dbReference>
<evidence type="ECO:0000259" key="2">
    <source>
        <dbReference type="Pfam" id="PF22600"/>
    </source>
</evidence>
<dbReference type="SUPFAM" id="SSF81301">
    <property type="entry name" value="Nucleotidyltransferase"/>
    <property type="match status" value="1"/>
</dbReference>
<dbReference type="SUPFAM" id="SSF81631">
    <property type="entry name" value="PAP/OAS1 substrate-binding domain"/>
    <property type="match status" value="1"/>
</dbReference>
<dbReference type="InterPro" id="IPR054708">
    <property type="entry name" value="MTPAP-like_central"/>
</dbReference>
<dbReference type="AlphaFoldDB" id="A0AAP0JI57"/>
<proteinExistence type="predicted"/>
<evidence type="ECO:0000256" key="1">
    <source>
        <dbReference type="SAM" id="MobiDB-lite"/>
    </source>
</evidence>
<feature type="region of interest" description="Disordered" evidence="1">
    <location>
        <begin position="285"/>
        <end position="362"/>
    </location>
</feature>
<dbReference type="GO" id="GO:0016779">
    <property type="term" value="F:nucleotidyltransferase activity"/>
    <property type="evidence" value="ECO:0007669"/>
    <property type="project" value="TreeGrafter"/>
</dbReference>
<dbReference type="InterPro" id="IPR043519">
    <property type="entry name" value="NT_sf"/>
</dbReference>
<sequence>MDVFSVKSDLDLSINFSNNSVEFPREKKVPALRKLARRLYLLQSQGHVYRVHPIVSAKVPIVKVIDRGTGIECDISVENQDGILKSQIIRIISAIDHRFQKLSVVMKTWAKVHSINSSKDHTLNSLSIILLVAFHLQTREPPILPPFRVLLKDGMEPAKVKKVVQGYLQYGERNKESLAELFVSLLSKLASVESLWLEGICASAYEGAWIDSRWEDGRMNVEDFTDRTENVARAVGKAGIKLIYRCIHCSLHDISAFNYGSIDALKLKACLFDAGKVRAHLNRNKRKRAVASSSAVAATKKSRSTEGSNPWEEGIKASHDVQWKNRSTKSSNPWEEGNHQASSNDTNWKKCSGKSSNPWEEGNQATTEIHGNMPHSSSPTKKAHVAEVSNSHLINKESGVLPDIPLLHCPPATPPALDHGWRSWGGTKHAPSRSGCGWRSWGGSASMSRSHKS</sequence>
<feature type="compositionally biased region" description="Low complexity" evidence="1">
    <location>
        <begin position="290"/>
        <end position="299"/>
    </location>
</feature>
<feature type="compositionally biased region" description="Basic and acidic residues" evidence="1">
    <location>
        <begin position="313"/>
        <end position="323"/>
    </location>
</feature>
<dbReference type="Proteomes" id="UP001419268">
    <property type="component" value="Unassembled WGS sequence"/>
</dbReference>
<reference evidence="3 4" key="1">
    <citation type="submission" date="2024-01" db="EMBL/GenBank/DDBJ databases">
        <title>Genome assemblies of Stephania.</title>
        <authorList>
            <person name="Yang L."/>
        </authorList>
    </citation>
    <scope>NUCLEOTIDE SEQUENCE [LARGE SCALE GENOMIC DNA]</scope>
    <source>
        <strain evidence="3">JXDWG</strain>
        <tissue evidence="3">Leaf</tissue>
    </source>
</reference>
<gene>
    <name evidence="3" type="ORF">Scep_013329</name>
</gene>